<comment type="caution">
    <text evidence="3">The sequence shown here is derived from an EMBL/GenBank/DDBJ whole genome shotgun (WGS) entry which is preliminary data.</text>
</comment>
<evidence type="ECO:0000256" key="1">
    <source>
        <dbReference type="SAM" id="Coils"/>
    </source>
</evidence>
<reference evidence="3" key="2">
    <citation type="submission" date="2023-06" db="EMBL/GenBank/DDBJ databases">
        <authorList>
            <consortium name="Lawrence Berkeley National Laboratory"/>
            <person name="Haridas S."/>
            <person name="Hensen N."/>
            <person name="Bonometti L."/>
            <person name="Westerberg I."/>
            <person name="Brannstrom I.O."/>
            <person name="Guillou S."/>
            <person name="Cros-Aarteil S."/>
            <person name="Calhoun S."/>
            <person name="Kuo A."/>
            <person name="Mondo S."/>
            <person name="Pangilinan J."/>
            <person name="Riley R."/>
            <person name="Labutti K."/>
            <person name="Andreopoulos B."/>
            <person name="Lipzen A."/>
            <person name="Chen C."/>
            <person name="Yanf M."/>
            <person name="Daum C."/>
            <person name="Ng V."/>
            <person name="Clum A."/>
            <person name="Steindorff A."/>
            <person name="Ohm R."/>
            <person name="Martin F."/>
            <person name="Silar P."/>
            <person name="Natvig D."/>
            <person name="Lalanne C."/>
            <person name="Gautier V."/>
            <person name="Ament-Velasquez S.L."/>
            <person name="Kruys A."/>
            <person name="Hutchinson M.I."/>
            <person name="Powell A.J."/>
            <person name="Barry K."/>
            <person name="Miller A.N."/>
            <person name="Grigoriev I.V."/>
            <person name="Debuchy R."/>
            <person name="Gladieux P."/>
            <person name="Thoren M.H."/>
            <person name="Johannesson H."/>
        </authorList>
    </citation>
    <scope>NUCLEOTIDE SEQUENCE</scope>
    <source>
        <strain evidence="3">CBS 168.71</strain>
    </source>
</reference>
<sequence length="817" mass="87093">MPSIFGKSGSTAGRAKTRHKSIRGTISAPIPIPTSPDEDEFPIRNPGSAKASIKTDDEFPIRQSGTGVAAPLPTTDGPESSPEEPVEGSEAPELGDQQDQQPRELESSPDSGTGPGGDQEKPQALSPIPEPPSVSGGSGGSRTDLAQDVIPEPPSTPPPAPPSGPNTPAGRPESRPASRPASRSPPNRVSPQKTSPPAASSSPSSPPARRATNPVLSTVRYSMISDAPSKQTTQSKDSPHRKKSTLRSALGRLFGRGKKKAPNGNQDAPRESRRESRPLGSVQHRSDPTALSRSNQRSPKRSASLPMSEFDRPLRSHSVGPDDIMAIESARNSLQGDPASSSAAIRKRAATMGGHALLRPHLFNREWGAGLSPRPASAQGRASRAGGRADPDDPTEIGRAITSDSGGGLRRRSRSLSGLQGLAGLQRAGRRRSDEIRYWRESYNPGFMSPLSSNAHDDVDDTGMVDISAPESPAVERPPRTPPQPFNFGLLSKEMLGMKITHAADMDMRLGGLESRTLHLERAVDKLCHTVPGVKRVVDRKDMVRPSSSRRSLETDTQSQVSLGDYQTYTSSLQPPPYPASKAKAATANPPNRPISTSTVRGAASLPTLGREPGHDPLRDEVIAKLRTDLDAERAARQALEAQVKKLSERLNTLSTTMFAMVRGPSESRSQERLTLTPAPSTSAGPGGSGSALSLPLTPKMATSLLAPPPPLIPREQLSVFETDDDDDDGDAPEARAATAKKQTKRADLDEGEVTEDDFQTPREGQTPMVGYGAFGEELRPEDDDEGGDEDARKRRKAARTLSLSQLTLGKGKRTRV</sequence>
<feature type="compositionally biased region" description="Low complexity" evidence="2">
    <location>
        <begin position="580"/>
        <end position="590"/>
    </location>
</feature>
<protein>
    <submittedName>
        <fullName evidence="3">Uncharacterized protein</fullName>
    </submittedName>
</protein>
<feature type="region of interest" description="Disordered" evidence="2">
    <location>
        <begin position="368"/>
        <end position="413"/>
    </location>
</feature>
<dbReference type="AlphaFoldDB" id="A0AAE0HR72"/>
<accession>A0AAE0HR72</accession>
<feature type="compositionally biased region" description="Pro residues" evidence="2">
    <location>
        <begin position="151"/>
        <end position="165"/>
    </location>
</feature>
<evidence type="ECO:0000313" key="4">
    <source>
        <dbReference type="Proteomes" id="UP001278766"/>
    </source>
</evidence>
<dbReference type="RefSeq" id="XP_062664426.1">
    <property type="nucleotide sequence ID" value="XM_062806311.1"/>
</dbReference>
<feature type="compositionally biased region" description="Acidic residues" evidence="2">
    <location>
        <begin position="750"/>
        <end position="759"/>
    </location>
</feature>
<feature type="compositionally biased region" description="Low complexity" evidence="2">
    <location>
        <begin position="166"/>
        <end position="203"/>
    </location>
</feature>
<dbReference type="Proteomes" id="UP001278766">
    <property type="component" value="Unassembled WGS sequence"/>
</dbReference>
<feature type="region of interest" description="Disordered" evidence="2">
    <location>
        <begin position="661"/>
        <end position="696"/>
    </location>
</feature>
<feature type="region of interest" description="Disordered" evidence="2">
    <location>
        <begin position="541"/>
        <end position="616"/>
    </location>
</feature>
<feature type="compositionally biased region" description="Basic and acidic residues" evidence="2">
    <location>
        <begin position="268"/>
        <end position="277"/>
    </location>
</feature>
<evidence type="ECO:0000313" key="3">
    <source>
        <dbReference type="EMBL" id="KAK3300912.1"/>
    </source>
</evidence>
<feature type="coiled-coil region" evidence="1">
    <location>
        <begin position="623"/>
        <end position="657"/>
    </location>
</feature>
<feature type="region of interest" description="Disordered" evidence="2">
    <location>
        <begin position="1"/>
        <end position="347"/>
    </location>
</feature>
<feature type="compositionally biased region" description="Low complexity" evidence="2">
    <location>
        <begin position="372"/>
        <end position="388"/>
    </location>
</feature>
<evidence type="ECO:0000256" key="2">
    <source>
        <dbReference type="SAM" id="MobiDB-lite"/>
    </source>
</evidence>
<keyword evidence="1" id="KW-0175">Coiled coil</keyword>
<keyword evidence="4" id="KW-1185">Reference proteome</keyword>
<dbReference type="GeneID" id="87843259"/>
<feature type="compositionally biased region" description="Acidic residues" evidence="2">
    <location>
        <begin position="780"/>
        <end position="789"/>
    </location>
</feature>
<organism evidence="3 4">
    <name type="scientific">Chaetomium fimeti</name>
    <dbReference type="NCBI Taxonomy" id="1854472"/>
    <lineage>
        <taxon>Eukaryota</taxon>
        <taxon>Fungi</taxon>
        <taxon>Dikarya</taxon>
        <taxon>Ascomycota</taxon>
        <taxon>Pezizomycotina</taxon>
        <taxon>Sordariomycetes</taxon>
        <taxon>Sordariomycetidae</taxon>
        <taxon>Sordariales</taxon>
        <taxon>Chaetomiaceae</taxon>
        <taxon>Chaetomium</taxon>
    </lineage>
</organism>
<feature type="compositionally biased region" description="Acidic residues" evidence="2">
    <location>
        <begin position="722"/>
        <end position="732"/>
    </location>
</feature>
<reference evidence="3" key="1">
    <citation type="journal article" date="2023" name="Mol. Phylogenet. Evol.">
        <title>Genome-scale phylogeny and comparative genomics of the fungal order Sordariales.</title>
        <authorList>
            <person name="Hensen N."/>
            <person name="Bonometti L."/>
            <person name="Westerberg I."/>
            <person name="Brannstrom I.O."/>
            <person name="Guillou S."/>
            <person name="Cros-Aarteil S."/>
            <person name="Calhoun S."/>
            <person name="Haridas S."/>
            <person name="Kuo A."/>
            <person name="Mondo S."/>
            <person name="Pangilinan J."/>
            <person name="Riley R."/>
            <person name="LaButti K."/>
            <person name="Andreopoulos B."/>
            <person name="Lipzen A."/>
            <person name="Chen C."/>
            <person name="Yan M."/>
            <person name="Daum C."/>
            <person name="Ng V."/>
            <person name="Clum A."/>
            <person name="Steindorff A."/>
            <person name="Ohm R.A."/>
            <person name="Martin F."/>
            <person name="Silar P."/>
            <person name="Natvig D.O."/>
            <person name="Lalanne C."/>
            <person name="Gautier V."/>
            <person name="Ament-Velasquez S.L."/>
            <person name="Kruys A."/>
            <person name="Hutchinson M.I."/>
            <person name="Powell A.J."/>
            <person name="Barry K."/>
            <person name="Miller A.N."/>
            <person name="Grigoriev I.V."/>
            <person name="Debuchy R."/>
            <person name="Gladieux P."/>
            <person name="Hiltunen Thoren M."/>
            <person name="Johannesson H."/>
        </authorList>
    </citation>
    <scope>NUCLEOTIDE SEQUENCE</scope>
    <source>
        <strain evidence="3">CBS 168.71</strain>
    </source>
</reference>
<feature type="compositionally biased region" description="Polar residues" evidence="2">
    <location>
        <begin position="546"/>
        <end position="573"/>
    </location>
</feature>
<gene>
    <name evidence="3" type="ORF">B0H64DRAFT_438038</name>
</gene>
<feature type="region of interest" description="Disordered" evidence="2">
    <location>
        <begin position="722"/>
        <end position="817"/>
    </location>
</feature>
<name>A0AAE0HR72_9PEZI</name>
<dbReference type="EMBL" id="JAUEPN010000001">
    <property type="protein sequence ID" value="KAK3300912.1"/>
    <property type="molecule type" value="Genomic_DNA"/>
</dbReference>
<proteinExistence type="predicted"/>